<dbReference type="PANTHER" id="PTHR44520">
    <property type="entry name" value="RESPONSE REGULATOR RCP1-RELATED"/>
    <property type="match status" value="1"/>
</dbReference>
<evidence type="ECO:0000313" key="3">
    <source>
        <dbReference type="EMBL" id="AOY80971.1"/>
    </source>
</evidence>
<evidence type="ECO:0000256" key="1">
    <source>
        <dbReference type="PROSITE-ProRule" id="PRU00169"/>
    </source>
</evidence>
<gene>
    <name evidence="3" type="ORF">BJP36_14720</name>
</gene>
<dbReference type="PROSITE" id="PS50110">
    <property type="entry name" value="RESPONSE_REGULATORY"/>
    <property type="match status" value="1"/>
</dbReference>
<evidence type="ECO:0000313" key="4">
    <source>
        <dbReference type="Proteomes" id="UP000176944"/>
    </source>
</evidence>
<protein>
    <submittedName>
        <fullName evidence="3">Response regulator</fullName>
    </submittedName>
</protein>
<dbReference type="CDD" id="cd17557">
    <property type="entry name" value="REC_Rcp-like"/>
    <property type="match status" value="1"/>
</dbReference>
<name>A0A1D9G056_MOOP1</name>
<dbReference type="SMART" id="SM00448">
    <property type="entry name" value="REC"/>
    <property type="match status" value="1"/>
</dbReference>
<keyword evidence="1" id="KW-0597">Phosphoprotein</keyword>
<sequence>MNIMTNTQPIDILLVEDSSSDAELILEALCDSKLSSNFHWVDDGAKAIAFLRKQGKYQEAPRPALIVLDLNLPKKDGREVLQEIKEDPQISTIPIIILTTSDSQQDIINTYRLKANCYICKPMDLENFMSMVKRIEEFWLDLVRLPSYQ</sequence>
<dbReference type="EMBL" id="CP017708">
    <property type="protein sequence ID" value="AOY80971.1"/>
    <property type="molecule type" value="Genomic_DNA"/>
</dbReference>
<reference evidence="4" key="1">
    <citation type="submission" date="2016-10" db="EMBL/GenBank/DDBJ databases">
        <title>Comparative genomics uncovers the prolific and rare metabolic potential of the cyanobacterial genus Moorea.</title>
        <authorList>
            <person name="Leao T."/>
            <person name="Castelao G."/>
            <person name="Korobeynikov A."/>
            <person name="Monroe E.A."/>
            <person name="Podell S."/>
            <person name="Glukhov E."/>
            <person name="Allen E."/>
            <person name="Gerwick W.H."/>
            <person name="Gerwick L."/>
        </authorList>
    </citation>
    <scope>NUCLEOTIDE SEQUENCE [LARGE SCALE GENOMIC DNA]</scope>
    <source>
        <strain evidence="4">JHB</strain>
    </source>
</reference>
<dbReference type="InterPro" id="IPR052893">
    <property type="entry name" value="TCS_response_regulator"/>
</dbReference>
<dbReference type="GO" id="GO:0000160">
    <property type="term" value="P:phosphorelay signal transduction system"/>
    <property type="evidence" value="ECO:0007669"/>
    <property type="project" value="InterPro"/>
</dbReference>
<dbReference type="InterPro" id="IPR001789">
    <property type="entry name" value="Sig_transdc_resp-reg_receiver"/>
</dbReference>
<dbReference type="AlphaFoldDB" id="A0A1D9G056"/>
<dbReference type="Gene3D" id="3.40.50.2300">
    <property type="match status" value="1"/>
</dbReference>
<dbReference type="SUPFAM" id="SSF52172">
    <property type="entry name" value="CheY-like"/>
    <property type="match status" value="1"/>
</dbReference>
<dbReference type="Pfam" id="PF00072">
    <property type="entry name" value="Response_reg"/>
    <property type="match status" value="1"/>
</dbReference>
<dbReference type="PANTHER" id="PTHR44520:SF2">
    <property type="entry name" value="RESPONSE REGULATOR RCP1"/>
    <property type="match status" value="1"/>
</dbReference>
<dbReference type="InterPro" id="IPR011006">
    <property type="entry name" value="CheY-like_superfamily"/>
</dbReference>
<dbReference type="Proteomes" id="UP000176944">
    <property type="component" value="Chromosome"/>
</dbReference>
<organism evidence="3 4">
    <name type="scientific">Moorena producens (strain JHB)</name>
    <dbReference type="NCBI Taxonomy" id="1454205"/>
    <lineage>
        <taxon>Bacteria</taxon>
        <taxon>Bacillati</taxon>
        <taxon>Cyanobacteriota</taxon>
        <taxon>Cyanophyceae</taxon>
        <taxon>Coleofasciculales</taxon>
        <taxon>Coleofasciculaceae</taxon>
        <taxon>Moorena</taxon>
    </lineage>
</organism>
<accession>A0A1D9G056</accession>
<evidence type="ECO:0000259" key="2">
    <source>
        <dbReference type="PROSITE" id="PS50110"/>
    </source>
</evidence>
<proteinExistence type="predicted"/>
<feature type="modified residue" description="4-aspartylphosphate" evidence="1">
    <location>
        <position position="69"/>
    </location>
</feature>
<feature type="domain" description="Response regulatory" evidence="2">
    <location>
        <begin position="11"/>
        <end position="136"/>
    </location>
</feature>